<evidence type="ECO:0000256" key="11">
    <source>
        <dbReference type="PIRSR" id="PIRSR602717-51"/>
    </source>
</evidence>
<keyword evidence="10 12" id="KW-0539">Nucleus</keyword>
<keyword evidence="8" id="KW-0156">Chromatin regulator</keyword>
<comment type="catalytic activity">
    <reaction evidence="12">
        <text>L-lysyl-[protein] + acetyl-CoA = N(6)-acetyl-L-lysyl-[protein] + CoA + H(+)</text>
        <dbReference type="Rhea" id="RHEA:45948"/>
        <dbReference type="Rhea" id="RHEA-COMP:9752"/>
        <dbReference type="Rhea" id="RHEA-COMP:10731"/>
        <dbReference type="ChEBI" id="CHEBI:15378"/>
        <dbReference type="ChEBI" id="CHEBI:29969"/>
        <dbReference type="ChEBI" id="CHEBI:57287"/>
        <dbReference type="ChEBI" id="CHEBI:57288"/>
        <dbReference type="ChEBI" id="CHEBI:61930"/>
        <dbReference type="EC" id="2.3.1.48"/>
    </reaction>
</comment>
<dbReference type="PANTHER" id="PTHR10615:SF161">
    <property type="entry name" value="HISTONE ACETYLTRANSFERASE KAT7"/>
    <property type="match status" value="1"/>
</dbReference>
<dbReference type="InterPro" id="IPR002717">
    <property type="entry name" value="HAT_MYST-type"/>
</dbReference>
<keyword evidence="5" id="KW-0479">Metal-binding</keyword>
<evidence type="ECO:0000256" key="2">
    <source>
        <dbReference type="ARBA" id="ARBA00010107"/>
    </source>
</evidence>
<dbReference type="Gene3D" id="3.30.60.60">
    <property type="entry name" value="N-acetyl transferase-like"/>
    <property type="match status" value="1"/>
</dbReference>
<comment type="subcellular location">
    <subcellularLocation>
        <location evidence="1 12">Nucleus</location>
    </subcellularLocation>
</comment>
<reference evidence="15 16" key="1">
    <citation type="journal article" date="2009" name="Nature">
        <title>Evolution of pathogenicity and sexual reproduction in eight Candida genomes.</title>
        <authorList>
            <person name="Butler G."/>
            <person name="Rasmussen M.D."/>
            <person name="Lin M.F."/>
            <person name="Santos M.A."/>
            <person name="Sakthikumar S."/>
            <person name="Munro C.A."/>
            <person name="Rheinbay E."/>
            <person name="Grabherr M."/>
            <person name="Forche A."/>
            <person name="Reedy J.L."/>
            <person name="Agrafioti I."/>
            <person name="Arnaud M.B."/>
            <person name="Bates S."/>
            <person name="Brown A.J."/>
            <person name="Brunke S."/>
            <person name="Costanzo M.C."/>
            <person name="Fitzpatrick D.A."/>
            <person name="de Groot P.W."/>
            <person name="Harris D."/>
            <person name="Hoyer L.L."/>
            <person name="Hube B."/>
            <person name="Klis F.M."/>
            <person name="Kodira C."/>
            <person name="Lennard N."/>
            <person name="Logue M.E."/>
            <person name="Martin R."/>
            <person name="Neiman A.M."/>
            <person name="Nikolaou E."/>
            <person name="Quail M.A."/>
            <person name="Quinn J."/>
            <person name="Santos M.C."/>
            <person name="Schmitzberger F.F."/>
            <person name="Sherlock G."/>
            <person name="Shah P."/>
            <person name="Silverstein K.A."/>
            <person name="Skrzypek M.S."/>
            <person name="Soll D."/>
            <person name="Staggs R."/>
            <person name="Stansfield I."/>
            <person name="Stumpf M.P."/>
            <person name="Sudbery P.E."/>
            <person name="Srikantha T."/>
            <person name="Zeng Q."/>
            <person name="Berman J."/>
            <person name="Berriman M."/>
            <person name="Heitman J."/>
            <person name="Gow N.A."/>
            <person name="Lorenz M.C."/>
            <person name="Birren B.W."/>
            <person name="Kellis M."/>
            <person name="Cuomo C.A."/>
        </authorList>
    </citation>
    <scope>NUCLEOTIDE SEQUENCE [LARGE SCALE GENOMIC DNA]</scope>
    <source>
        <strain evidence="16">ATCC MYA-3404 / T1</strain>
    </source>
</reference>
<feature type="region of interest" description="Disordered" evidence="13">
    <location>
        <begin position="176"/>
        <end position="212"/>
    </location>
</feature>
<proteinExistence type="inferred from homology"/>
<dbReference type="GeneID" id="8298148"/>
<evidence type="ECO:0000256" key="6">
    <source>
        <dbReference type="ARBA" id="ARBA00022771"/>
    </source>
</evidence>
<comment type="similarity">
    <text evidence="2 12">Belongs to the MYST (SAS/MOZ) family.</text>
</comment>
<dbReference type="OrthoDB" id="787137at2759"/>
<dbReference type="InterPro" id="IPR050603">
    <property type="entry name" value="MYST_HAT"/>
</dbReference>
<dbReference type="eggNOG" id="KOG2747">
    <property type="taxonomic scope" value="Eukaryota"/>
</dbReference>
<accession>C5M4E6</accession>
<dbReference type="GO" id="GO:0005634">
    <property type="term" value="C:nucleus"/>
    <property type="evidence" value="ECO:0007669"/>
    <property type="project" value="UniProtKB-SubCell"/>
</dbReference>
<dbReference type="Gene3D" id="3.40.630.30">
    <property type="match status" value="1"/>
</dbReference>
<keyword evidence="7" id="KW-0862">Zinc</keyword>
<dbReference type="VEuPathDB" id="FungiDB:CTRG_00936"/>
<dbReference type="GO" id="GO:0031507">
    <property type="term" value="P:heterochromatin formation"/>
    <property type="evidence" value="ECO:0007669"/>
    <property type="project" value="UniProtKB-ARBA"/>
</dbReference>
<organism evidence="15 16">
    <name type="scientific">Candida tropicalis (strain ATCC MYA-3404 / T1)</name>
    <name type="common">Yeast</name>
    <dbReference type="NCBI Taxonomy" id="294747"/>
    <lineage>
        <taxon>Eukaryota</taxon>
        <taxon>Fungi</taxon>
        <taxon>Dikarya</taxon>
        <taxon>Ascomycota</taxon>
        <taxon>Saccharomycotina</taxon>
        <taxon>Pichiomycetes</taxon>
        <taxon>Debaryomycetaceae</taxon>
        <taxon>Candida/Lodderomyces clade</taxon>
        <taxon>Candida</taxon>
    </lineage>
</organism>
<feature type="region of interest" description="Disordered" evidence="13">
    <location>
        <begin position="626"/>
        <end position="769"/>
    </location>
</feature>
<dbReference type="PANTHER" id="PTHR10615">
    <property type="entry name" value="HISTONE ACETYLTRANSFERASE"/>
    <property type="match status" value="1"/>
</dbReference>
<feature type="compositionally biased region" description="Acidic residues" evidence="13">
    <location>
        <begin position="629"/>
        <end position="679"/>
    </location>
</feature>
<dbReference type="GO" id="GO:0008270">
    <property type="term" value="F:zinc ion binding"/>
    <property type="evidence" value="ECO:0007669"/>
    <property type="project" value="UniProtKB-KW"/>
</dbReference>
<evidence type="ECO:0000256" key="3">
    <source>
        <dbReference type="ARBA" id="ARBA00013184"/>
    </source>
</evidence>
<dbReference type="RefSeq" id="XP_002546154.1">
    <property type="nucleotide sequence ID" value="XM_002546108.1"/>
</dbReference>
<feature type="region of interest" description="Disordered" evidence="13">
    <location>
        <begin position="106"/>
        <end position="132"/>
    </location>
</feature>
<evidence type="ECO:0000256" key="9">
    <source>
        <dbReference type="ARBA" id="ARBA00022990"/>
    </source>
</evidence>
<feature type="compositionally biased region" description="Acidic residues" evidence="13">
    <location>
        <begin position="686"/>
        <end position="706"/>
    </location>
</feature>
<evidence type="ECO:0000256" key="13">
    <source>
        <dbReference type="SAM" id="MobiDB-lite"/>
    </source>
</evidence>
<evidence type="ECO:0000256" key="8">
    <source>
        <dbReference type="ARBA" id="ARBA00022853"/>
    </source>
</evidence>
<keyword evidence="4" id="KW-0808">Transferase</keyword>
<name>C5M4E6_CANTT</name>
<feature type="domain" description="MYST-type HAT" evidence="14">
    <location>
        <begin position="216"/>
        <end position="510"/>
    </location>
</feature>
<feature type="active site" description="Proton donor/acceptor" evidence="11">
    <location>
        <position position="400"/>
    </location>
</feature>
<keyword evidence="16" id="KW-1185">Reference proteome</keyword>
<dbReference type="EC" id="2.3.1.48" evidence="3 12"/>
<evidence type="ECO:0000313" key="16">
    <source>
        <dbReference type="Proteomes" id="UP000002037"/>
    </source>
</evidence>
<protein>
    <recommendedName>
        <fullName evidence="3 12">Histone acetyltransferase</fullName>
        <ecNumber evidence="3 12">2.3.1.48</ecNumber>
    </recommendedName>
</protein>
<evidence type="ECO:0000256" key="1">
    <source>
        <dbReference type="ARBA" id="ARBA00004123"/>
    </source>
</evidence>
<dbReference type="Gene3D" id="1.10.10.10">
    <property type="entry name" value="Winged helix-like DNA-binding domain superfamily/Winged helix DNA-binding domain"/>
    <property type="match status" value="1"/>
</dbReference>
<dbReference type="GO" id="GO:0003712">
    <property type="term" value="F:transcription coregulator activity"/>
    <property type="evidence" value="ECO:0007669"/>
    <property type="project" value="TreeGrafter"/>
</dbReference>
<dbReference type="FunFam" id="3.30.60.60:FF:000001">
    <property type="entry name" value="Histone acetyltransferase"/>
    <property type="match status" value="1"/>
</dbReference>
<dbReference type="KEGG" id="ctp:CTRG_00936"/>
<dbReference type="GO" id="GO:0006357">
    <property type="term" value="P:regulation of transcription by RNA polymerase II"/>
    <property type="evidence" value="ECO:0007669"/>
    <property type="project" value="TreeGrafter"/>
</dbReference>
<dbReference type="EMBL" id="GG692395">
    <property type="protein sequence ID" value="EER36196.1"/>
    <property type="molecule type" value="Genomic_DNA"/>
</dbReference>
<evidence type="ECO:0000313" key="15">
    <source>
        <dbReference type="EMBL" id="EER36196.1"/>
    </source>
</evidence>
<dbReference type="Pfam" id="PF17772">
    <property type="entry name" value="zf-MYST"/>
    <property type="match status" value="1"/>
</dbReference>
<dbReference type="GO" id="GO:1990467">
    <property type="term" value="C:NuA3a histone acetyltransferase complex"/>
    <property type="evidence" value="ECO:0007669"/>
    <property type="project" value="TreeGrafter"/>
</dbReference>
<dbReference type="GO" id="GO:0004402">
    <property type="term" value="F:histone acetyltransferase activity"/>
    <property type="evidence" value="ECO:0007669"/>
    <property type="project" value="InterPro"/>
</dbReference>
<dbReference type="SUPFAM" id="SSF55729">
    <property type="entry name" value="Acyl-CoA N-acyltransferases (Nat)"/>
    <property type="match status" value="1"/>
</dbReference>
<dbReference type="InterPro" id="IPR040706">
    <property type="entry name" value="Zf-MYST"/>
</dbReference>
<keyword evidence="9" id="KW-0007">Acetylation</keyword>
<feature type="compositionally biased region" description="Basic residues" evidence="13">
    <location>
        <begin position="733"/>
        <end position="742"/>
    </location>
</feature>
<evidence type="ECO:0000259" key="14">
    <source>
        <dbReference type="PROSITE" id="PS51726"/>
    </source>
</evidence>
<dbReference type="GO" id="GO:0003682">
    <property type="term" value="F:chromatin binding"/>
    <property type="evidence" value="ECO:0007669"/>
    <property type="project" value="TreeGrafter"/>
</dbReference>
<evidence type="ECO:0000256" key="10">
    <source>
        <dbReference type="ARBA" id="ARBA00023242"/>
    </source>
</evidence>
<dbReference type="HOGENOM" id="CLU_014892_2_1_1"/>
<gene>
    <name evidence="15" type="ORF">CTRG_00936</name>
</gene>
<evidence type="ECO:0000256" key="5">
    <source>
        <dbReference type="ARBA" id="ARBA00022723"/>
    </source>
</evidence>
<dbReference type="AlphaFoldDB" id="C5M4E6"/>
<dbReference type="Pfam" id="PF01853">
    <property type="entry name" value="MOZ_SAS"/>
    <property type="match status" value="1"/>
</dbReference>
<keyword evidence="6" id="KW-0863">Zinc-finger</keyword>
<dbReference type="PROSITE" id="PS51726">
    <property type="entry name" value="MYST_HAT"/>
    <property type="match status" value="1"/>
</dbReference>
<dbReference type="InterPro" id="IPR016181">
    <property type="entry name" value="Acyl_CoA_acyltransferase"/>
</dbReference>
<dbReference type="Proteomes" id="UP000002037">
    <property type="component" value="Unassembled WGS sequence"/>
</dbReference>
<evidence type="ECO:0000256" key="4">
    <source>
        <dbReference type="ARBA" id="ARBA00022679"/>
    </source>
</evidence>
<evidence type="ECO:0000256" key="12">
    <source>
        <dbReference type="RuleBase" id="RU361211"/>
    </source>
</evidence>
<dbReference type="STRING" id="294747.C5M4E6"/>
<feature type="compositionally biased region" description="Polar residues" evidence="13">
    <location>
        <begin position="200"/>
        <end position="212"/>
    </location>
</feature>
<dbReference type="InterPro" id="IPR036388">
    <property type="entry name" value="WH-like_DNA-bd_sf"/>
</dbReference>
<dbReference type="FunFam" id="3.40.630.30:FF:000001">
    <property type="entry name" value="Histone acetyltransferase"/>
    <property type="match status" value="1"/>
</dbReference>
<sequence>MGSQLLKQLKITNNHIYSNIVPKDLDKRTIRVKPINDYSLKNMLKNTRLPVVSSTVAGISKPAKRARNSRVKIKMRKRKCWITIKYDKKLGVSLLNTPIDTILKHQNCTDDDDDASNGFRIQDEDKEDSLEDRQLPYNGILKYPDCIINNTDPTKEDKDQFNQFLKEGVLLRNKTLNQSTSEENQPQKEDSLPPSKNHLEPQQSAESTPAPNVLTLSKSKINRIVFRDYEINTWYIAPYPEEYSQCEVLYICEHCLKYMNSPISYQRHQLKNCNFSNNHPPGLEIYRDIEKKISIWEVDGRKNINYCQNLCLLAKLFLNSKTLYYDVEPFVFYILTEIDDNDFSKYHFVGYFSKEKLNSSDYNVSCILTLPIYQRKGYGNLLIDFSYLLSRNEFKYGTPEKPLSDLGLLSYRNYWRITIAYKLREIHEKYLKHSSNQKPISLSIDVLCKLTGMIPSDVIVGLEQLDSLMRNPITHKYAITINVQKVNEEIEKWEKKSYTTLRYENLLWKPMLFGPSGGINSAPAIPQEQQQQFQQNKAAPTVSQNSISLITNFLKDDINNPYTFEEEGFKEIEMYLSTENEDIISESIVEYVPCYPGIGCKKKPHANGNIKNFVIEDDLDEDVIKVDSTDDDEPDFQEYDEYEEEEEEEEIELQDDDESDDDDPSEEDEEEEHEQEQEIIEIKDDSSDEDVSPEIIDLESDDFDDIDWNRRAPPPPPPKRKTIDVLAGDNRPRGRGRPKGTFKIRTPVVAKPLPKLEPRRSTLRRAKQK</sequence>
<evidence type="ECO:0000256" key="7">
    <source>
        <dbReference type="ARBA" id="ARBA00022833"/>
    </source>
</evidence>